<accession>A0A3P7KQL8</accession>
<name>A0A3P7KQL8_STRVU</name>
<organism evidence="1 2">
    <name type="scientific">Strongylus vulgaris</name>
    <name type="common">Blood worm</name>
    <dbReference type="NCBI Taxonomy" id="40348"/>
    <lineage>
        <taxon>Eukaryota</taxon>
        <taxon>Metazoa</taxon>
        <taxon>Ecdysozoa</taxon>
        <taxon>Nematoda</taxon>
        <taxon>Chromadorea</taxon>
        <taxon>Rhabditida</taxon>
        <taxon>Rhabditina</taxon>
        <taxon>Rhabditomorpha</taxon>
        <taxon>Strongyloidea</taxon>
        <taxon>Strongylidae</taxon>
        <taxon>Strongylus</taxon>
    </lineage>
</organism>
<dbReference type="AlphaFoldDB" id="A0A3P7KQL8"/>
<evidence type="ECO:0000313" key="2">
    <source>
        <dbReference type="Proteomes" id="UP000270094"/>
    </source>
</evidence>
<dbReference type="EMBL" id="UYYB01027732">
    <property type="protein sequence ID" value="VDM72885.1"/>
    <property type="molecule type" value="Genomic_DNA"/>
</dbReference>
<protein>
    <submittedName>
        <fullName evidence="1">Uncharacterized protein</fullName>
    </submittedName>
</protein>
<keyword evidence="2" id="KW-1185">Reference proteome</keyword>
<reference evidence="1 2" key="1">
    <citation type="submission" date="2018-11" db="EMBL/GenBank/DDBJ databases">
        <authorList>
            <consortium name="Pathogen Informatics"/>
        </authorList>
    </citation>
    <scope>NUCLEOTIDE SEQUENCE [LARGE SCALE GENOMIC DNA]</scope>
</reference>
<proteinExistence type="predicted"/>
<gene>
    <name evidence="1" type="ORF">SVUK_LOCUS7883</name>
</gene>
<sequence>AIRRTPAPETDFATTTPKSALGNVGAIRQTPAPDIGVATTTPASALENIGVRWLALISKNDAIQQPKPVHPHTATTTGGVMKENVAQVNLPTAPPDKQQFTKSTVPIDRIEDIVVPKRPPHTTAEVSQTVSDEGFVRHVDQDFAPTQIVTTERTVVGGVALEEGVSLITLKI</sequence>
<dbReference type="Proteomes" id="UP000270094">
    <property type="component" value="Unassembled WGS sequence"/>
</dbReference>
<feature type="non-terminal residue" evidence="1">
    <location>
        <position position="1"/>
    </location>
</feature>
<dbReference type="OrthoDB" id="114660at2759"/>
<evidence type="ECO:0000313" key="1">
    <source>
        <dbReference type="EMBL" id="VDM72885.1"/>
    </source>
</evidence>